<protein>
    <recommendedName>
        <fullName evidence="3">HNH nuclease domain-containing protein</fullName>
    </recommendedName>
</protein>
<evidence type="ECO:0000256" key="1">
    <source>
        <dbReference type="SAM" id="MobiDB-lite"/>
    </source>
</evidence>
<dbReference type="InterPro" id="IPR036412">
    <property type="entry name" value="HAD-like_sf"/>
</dbReference>
<dbReference type="InterPro" id="IPR023198">
    <property type="entry name" value="PGP-like_dom2"/>
</dbReference>
<dbReference type="InterPro" id="IPR006439">
    <property type="entry name" value="HAD-SF_hydro_IA"/>
</dbReference>
<keyword evidence="2" id="KW-0472">Membrane</keyword>
<feature type="domain" description="HNH nuclease" evidence="3">
    <location>
        <begin position="134"/>
        <end position="197"/>
    </location>
</feature>
<dbReference type="GO" id="GO:0050308">
    <property type="term" value="F:sugar-phosphatase activity"/>
    <property type="evidence" value="ECO:0007669"/>
    <property type="project" value="TreeGrafter"/>
</dbReference>
<keyword evidence="2" id="KW-1133">Transmembrane helix</keyword>
<dbReference type="PANTHER" id="PTHR43481">
    <property type="entry name" value="FRUCTOSE-1-PHOSPHATE PHOSPHATASE"/>
    <property type="match status" value="1"/>
</dbReference>
<feature type="transmembrane region" description="Helical" evidence="2">
    <location>
        <begin position="706"/>
        <end position="726"/>
    </location>
</feature>
<feature type="region of interest" description="Disordered" evidence="1">
    <location>
        <begin position="736"/>
        <end position="767"/>
    </location>
</feature>
<keyword evidence="2" id="KW-0812">Transmembrane</keyword>
<reference evidence="4" key="1">
    <citation type="submission" date="2021-01" db="EMBL/GenBank/DDBJ databases">
        <authorList>
            <person name="Kaushik A."/>
        </authorList>
    </citation>
    <scope>NUCLEOTIDE SEQUENCE</scope>
    <source>
        <strain evidence="4">AG2-2IIIB</strain>
    </source>
</reference>
<dbReference type="EMBL" id="CAJMWT010004737">
    <property type="protein sequence ID" value="CAE6495576.1"/>
    <property type="molecule type" value="Genomic_DNA"/>
</dbReference>
<accession>A0A8H3CU22</accession>
<evidence type="ECO:0000256" key="2">
    <source>
        <dbReference type="SAM" id="Phobius"/>
    </source>
</evidence>
<dbReference type="Pfam" id="PF00702">
    <property type="entry name" value="Hydrolase"/>
    <property type="match status" value="1"/>
</dbReference>
<feature type="compositionally biased region" description="Polar residues" evidence="1">
    <location>
        <begin position="740"/>
        <end position="751"/>
    </location>
</feature>
<feature type="compositionally biased region" description="Polar residues" evidence="1">
    <location>
        <begin position="606"/>
        <end position="631"/>
    </location>
</feature>
<dbReference type="SUPFAM" id="SSF56784">
    <property type="entry name" value="HAD-like"/>
    <property type="match status" value="1"/>
</dbReference>
<sequence length="1073" mass="117880">MPTTMINGPDTDLKAETLVKAYKAIDHEDNTRVILLALHTHAPTPEGKAYIRGEILKYEGDQLGMKSVADSILRKLLLPVIALGTKSHVSPSARTEIKQLALSRDNYRCVVSKAVELSYFYTPETVEWNPGDQWLPTYASHVIPLAKSTKSSSWQALERFAGFRLDELYGDRISNLTNIITLTYDIHSAFCRFLVWFELDKKTPKPNVYRFRKQLPSLPGPPDGTIVRLSTTDPDLPTPHLKYILLHAALAKVLRDSDMGRWVDGMLREDGTLIDYTSGVLGAWDQFGKDYPFLNIEEVLKSPYVNTIDILRHWLRLDNEEKLNEEVIRFESEVIRHGVLKAGQTEERPGWTIVTSSSRWYAPRALESVGIPPPKHMVVAEDVEHGKPSPDPYLQAAKNCKVDPNNCLVIEDSISGMRAGRAAGAKVLGVCTSGPRSKIEKGEPDYIVENLTRVSLPIVRRALRRRPLFKPKQTKVLGPALPAQHHDTMSLHSSSAYKDWGDDEDEDSMAAVKWISPEPNAVLVSGNKLVATWSTPARPVASPSFQLCLVETEECGDTVWPKVKKLSNGQYTITLKVPQLGSANDFFVRMIDDKGSVYDTPDFKLQGSSSAGHQESNEYGSTNPPLSSSGSEGEIKGRPRPSNEGVDRTTPNNTGKGSGSTINGTAAVSISRNSTVAAATSSQALAPSVTNNALISSFHDNKPSTAAIVVPLAIFAAALAGLLFSLRQRSKAKEIRGSKNESTLNRVTSKDSCASGSTMGGSASSRTDLERAMEFIARVKAPQSPQLTPLPPSIESRWRERREIRMREFDGPVPAEVSHERRSMSVSSSMPNVDQWDRQRDGPLPPIPRVAELEPRYTYPEPEIPRSTSYPVIQSHPPVPSQATVYRPPAPATVKDVAYIPTHPLDPCSGNYPNAPEATYVMPNAHLPASRSLTGMPRPPDVVQPQVYILPPSTSQPSIATGLIHSTSATLAPISDSAFHPPTILPGSLQATTLPRPPMLPVPDIAINTGYSEPQPQYQHEYQHEYQPTDQSPTRPCPAIPYSTRPQTAKPVINAILNPYDAIARALRTPRLG</sequence>
<dbReference type="NCBIfam" id="TIGR01509">
    <property type="entry name" value="HAD-SF-IA-v3"/>
    <property type="match status" value="1"/>
</dbReference>
<gene>
    <name evidence="4" type="ORF">RDB_LOCUS133796</name>
</gene>
<feature type="region of interest" description="Disordered" evidence="1">
    <location>
        <begin position="602"/>
        <end position="664"/>
    </location>
</feature>
<organism evidence="4 5">
    <name type="scientific">Rhizoctonia solani</name>
    <dbReference type="NCBI Taxonomy" id="456999"/>
    <lineage>
        <taxon>Eukaryota</taxon>
        <taxon>Fungi</taxon>
        <taxon>Dikarya</taxon>
        <taxon>Basidiomycota</taxon>
        <taxon>Agaricomycotina</taxon>
        <taxon>Agaricomycetes</taxon>
        <taxon>Cantharellales</taxon>
        <taxon>Ceratobasidiaceae</taxon>
        <taxon>Rhizoctonia</taxon>
    </lineage>
</organism>
<dbReference type="InterPro" id="IPR023214">
    <property type="entry name" value="HAD_sf"/>
</dbReference>
<dbReference type="Pfam" id="PF13391">
    <property type="entry name" value="HNH_2"/>
    <property type="match status" value="1"/>
</dbReference>
<proteinExistence type="predicted"/>
<name>A0A8H3CU22_9AGAM</name>
<dbReference type="Gene3D" id="3.40.50.1000">
    <property type="entry name" value="HAD superfamily/HAD-like"/>
    <property type="match status" value="1"/>
</dbReference>
<dbReference type="Proteomes" id="UP000663843">
    <property type="component" value="Unassembled WGS sequence"/>
</dbReference>
<feature type="region of interest" description="Disordered" evidence="1">
    <location>
        <begin position="814"/>
        <end position="849"/>
    </location>
</feature>
<dbReference type="PANTHER" id="PTHR43481:SF4">
    <property type="entry name" value="GLYCEROL-1-PHOSPHATE PHOSPHOHYDROLASE 1-RELATED"/>
    <property type="match status" value="1"/>
</dbReference>
<dbReference type="InterPro" id="IPR051806">
    <property type="entry name" value="HAD-like_SPP"/>
</dbReference>
<evidence type="ECO:0000259" key="3">
    <source>
        <dbReference type="Pfam" id="PF13391"/>
    </source>
</evidence>
<dbReference type="InterPro" id="IPR003615">
    <property type="entry name" value="HNH_nuc"/>
</dbReference>
<dbReference type="AlphaFoldDB" id="A0A8H3CU22"/>
<evidence type="ECO:0000313" key="4">
    <source>
        <dbReference type="EMBL" id="CAE6495576.1"/>
    </source>
</evidence>
<feature type="compositionally biased region" description="Polar residues" evidence="1">
    <location>
        <begin position="649"/>
        <end position="664"/>
    </location>
</feature>
<evidence type="ECO:0000313" key="5">
    <source>
        <dbReference type="Proteomes" id="UP000663843"/>
    </source>
</evidence>
<dbReference type="Gene3D" id="1.10.150.240">
    <property type="entry name" value="Putative phosphatase, domain 2"/>
    <property type="match status" value="1"/>
</dbReference>
<comment type="caution">
    <text evidence="4">The sequence shown here is derived from an EMBL/GenBank/DDBJ whole genome shotgun (WGS) entry which is preliminary data.</text>
</comment>
<feature type="compositionally biased region" description="Low complexity" evidence="1">
    <location>
        <begin position="752"/>
        <end position="765"/>
    </location>
</feature>